<evidence type="ECO:0000256" key="2">
    <source>
        <dbReference type="SAM" id="SignalP"/>
    </source>
</evidence>
<keyword evidence="1" id="KW-0175">Coiled coil</keyword>
<keyword evidence="4" id="KW-0645">Protease</keyword>
<feature type="coiled-coil region" evidence="1">
    <location>
        <begin position="243"/>
        <end position="281"/>
    </location>
</feature>
<reference evidence="4 5" key="1">
    <citation type="submission" date="2019-02" db="EMBL/GenBank/DDBJ databases">
        <title>Deep-cultivation of Planctomycetes and their phenomic and genomic characterization uncovers novel biology.</title>
        <authorList>
            <person name="Wiegand S."/>
            <person name="Jogler M."/>
            <person name="Boedeker C."/>
            <person name="Pinto D."/>
            <person name="Vollmers J."/>
            <person name="Rivas-Marin E."/>
            <person name="Kohn T."/>
            <person name="Peeters S.H."/>
            <person name="Heuer A."/>
            <person name="Rast P."/>
            <person name="Oberbeckmann S."/>
            <person name="Bunk B."/>
            <person name="Jeske O."/>
            <person name="Meyerdierks A."/>
            <person name="Storesund J.E."/>
            <person name="Kallscheuer N."/>
            <person name="Luecker S."/>
            <person name="Lage O.M."/>
            <person name="Pohl T."/>
            <person name="Merkel B.J."/>
            <person name="Hornburger P."/>
            <person name="Mueller R.-W."/>
            <person name="Bruemmer F."/>
            <person name="Labrenz M."/>
            <person name="Spormann A.M."/>
            <person name="Op den Camp H."/>
            <person name="Overmann J."/>
            <person name="Amann R."/>
            <person name="Jetten M.S.M."/>
            <person name="Mascher T."/>
            <person name="Medema M.H."/>
            <person name="Devos D.P."/>
            <person name="Kaster A.-K."/>
            <person name="Ovreas L."/>
            <person name="Rohde M."/>
            <person name="Galperin M.Y."/>
            <person name="Jogler C."/>
        </authorList>
    </citation>
    <scope>NUCLEOTIDE SEQUENCE [LARGE SCALE GENOMIC DNA]</scope>
    <source>
        <strain evidence="4 5">Mal48</strain>
    </source>
</reference>
<dbReference type="GO" id="GO:0006508">
    <property type="term" value="P:proteolysis"/>
    <property type="evidence" value="ECO:0007669"/>
    <property type="project" value="UniProtKB-KW"/>
</dbReference>
<dbReference type="AlphaFoldDB" id="A0A517QT42"/>
<feature type="chain" id="PRO_5022057958" evidence="2">
    <location>
        <begin position="20"/>
        <end position="299"/>
    </location>
</feature>
<sequence length="299" mass="33568" precursor="true">MKTYSFCTLFILTTTAALSTRAMSEVQVVSPNVAPETNEAGVDEAVPVQDERVVTDQTDLKTRNRIIITGPDGKKYSFDSEDAIRAPVIVKDLVKPYLVPESELDPNDLYFIGITVKKIPDGYHELLGVRDQQGLLVTAVIDDGPAAIGGLQKFDLLMQVNDQPVLSLPHLQSEVRKSEGEAITLTIRRKQEILDVQVAPILWEDLDDNARHILDARRHRIPESLSPLFADHDHLYDDSNLLVDDTSLEVTQLRDELNQLRGEVEARQELILKKIEQLQAESLRNQNREVEPIPAPVIE</sequence>
<keyword evidence="5" id="KW-1185">Reference proteome</keyword>
<proteinExistence type="predicted"/>
<name>A0A517QT42_9PLAN</name>
<accession>A0A517QT42</accession>
<dbReference type="EC" id="3.4.21.107" evidence="4"/>
<feature type="domain" description="PDZ" evidence="3">
    <location>
        <begin position="113"/>
        <end position="190"/>
    </location>
</feature>
<evidence type="ECO:0000313" key="5">
    <source>
        <dbReference type="Proteomes" id="UP000315724"/>
    </source>
</evidence>
<keyword evidence="2" id="KW-0732">Signal</keyword>
<dbReference type="KEGG" id="tpol:Mal48_40200"/>
<dbReference type="PROSITE" id="PS50106">
    <property type="entry name" value="PDZ"/>
    <property type="match status" value="1"/>
</dbReference>
<dbReference type="GO" id="GO:0008233">
    <property type="term" value="F:peptidase activity"/>
    <property type="evidence" value="ECO:0007669"/>
    <property type="project" value="UniProtKB-KW"/>
</dbReference>
<dbReference type="Gene3D" id="2.30.42.10">
    <property type="match status" value="1"/>
</dbReference>
<dbReference type="RefSeq" id="WP_145203181.1">
    <property type="nucleotide sequence ID" value="NZ_CP036267.1"/>
</dbReference>
<dbReference type="InterPro" id="IPR001478">
    <property type="entry name" value="PDZ"/>
</dbReference>
<protein>
    <submittedName>
        <fullName evidence="4">Putative periplasmic serine endoprotease DegP-like</fullName>
        <ecNumber evidence="4">3.4.21.107</ecNumber>
    </submittedName>
</protein>
<dbReference type="InterPro" id="IPR041489">
    <property type="entry name" value="PDZ_6"/>
</dbReference>
<gene>
    <name evidence="4" type="primary">mucD_3</name>
    <name evidence="4" type="ORF">Mal48_40200</name>
</gene>
<dbReference type="InterPro" id="IPR036034">
    <property type="entry name" value="PDZ_sf"/>
</dbReference>
<keyword evidence="4" id="KW-0378">Hydrolase</keyword>
<evidence type="ECO:0000259" key="3">
    <source>
        <dbReference type="PROSITE" id="PS50106"/>
    </source>
</evidence>
<dbReference type="SMART" id="SM00228">
    <property type="entry name" value="PDZ"/>
    <property type="match status" value="1"/>
</dbReference>
<organism evidence="4 5">
    <name type="scientific">Thalassoglobus polymorphus</name>
    <dbReference type="NCBI Taxonomy" id="2527994"/>
    <lineage>
        <taxon>Bacteria</taxon>
        <taxon>Pseudomonadati</taxon>
        <taxon>Planctomycetota</taxon>
        <taxon>Planctomycetia</taxon>
        <taxon>Planctomycetales</taxon>
        <taxon>Planctomycetaceae</taxon>
        <taxon>Thalassoglobus</taxon>
    </lineage>
</organism>
<feature type="signal peptide" evidence="2">
    <location>
        <begin position="1"/>
        <end position="19"/>
    </location>
</feature>
<evidence type="ECO:0000313" key="4">
    <source>
        <dbReference type="EMBL" id="QDT34748.1"/>
    </source>
</evidence>
<dbReference type="EMBL" id="CP036267">
    <property type="protein sequence ID" value="QDT34748.1"/>
    <property type="molecule type" value="Genomic_DNA"/>
</dbReference>
<dbReference type="OrthoDB" id="268466at2"/>
<dbReference type="Pfam" id="PF17820">
    <property type="entry name" value="PDZ_6"/>
    <property type="match status" value="1"/>
</dbReference>
<evidence type="ECO:0000256" key="1">
    <source>
        <dbReference type="SAM" id="Coils"/>
    </source>
</evidence>
<dbReference type="Proteomes" id="UP000315724">
    <property type="component" value="Chromosome"/>
</dbReference>
<dbReference type="SUPFAM" id="SSF50156">
    <property type="entry name" value="PDZ domain-like"/>
    <property type="match status" value="1"/>
</dbReference>